<evidence type="ECO:0000313" key="2">
    <source>
        <dbReference type="Proteomes" id="UP000430120"/>
    </source>
</evidence>
<name>A0A643FEX2_IDEDE</name>
<dbReference type="Proteomes" id="UP000430120">
    <property type="component" value="Unassembled WGS sequence"/>
</dbReference>
<reference evidence="1 2" key="1">
    <citation type="submission" date="2019-09" db="EMBL/GenBank/DDBJ databases">
        <title>Draft genome sequences of 48 bacterial type strains from the CCUG.</title>
        <authorList>
            <person name="Tunovic T."/>
            <person name="Pineiro-Iglesias B."/>
            <person name="Unosson C."/>
            <person name="Inganas E."/>
            <person name="Ohlen M."/>
            <person name="Cardew S."/>
            <person name="Jensie-Markopoulos S."/>
            <person name="Salva-Serra F."/>
            <person name="Jaen-Luchoro D."/>
            <person name="Karlsson R."/>
            <person name="Svensson-Stadler L."/>
            <person name="Chun J."/>
            <person name="Moore E."/>
        </authorList>
    </citation>
    <scope>NUCLEOTIDE SEQUENCE [LARGE SCALE GENOMIC DNA]</scope>
    <source>
        <strain evidence="1 2">CCUG 30977</strain>
    </source>
</reference>
<organism evidence="1 2">
    <name type="scientific">Ideonella dechloratans</name>
    <dbReference type="NCBI Taxonomy" id="36863"/>
    <lineage>
        <taxon>Bacteria</taxon>
        <taxon>Pseudomonadati</taxon>
        <taxon>Pseudomonadota</taxon>
        <taxon>Betaproteobacteria</taxon>
        <taxon>Burkholderiales</taxon>
        <taxon>Sphaerotilaceae</taxon>
        <taxon>Ideonella</taxon>
    </lineage>
</organism>
<gene>
    <name evidence="1" type="ORF">F7Q92_04560</name>
</gene>
<keyword evidence="2" id="KW-1185">Reference proteome</keyword>
<evidence type="ECO:0000313" key="1">
    <source>
        <dbReference type="EMBL" id="KAB0584223.1"/>
    </source>
</evidence>
<dbReference type="EMBL" id="VZPB01000007">
    <property type="protein sequence ID" value="KAB0584223.1"/>
    <property type="molecule type" value="Genomic_DNA"/>
</dbReference>
<accession>A0A643FEX2</accession>
<protein>
    <recommendedName>
        <fullName evidence="3">Single-stranded DNA-binding protein</fullName>
    </recommendedName>
</protein>
<dbReference type="OrthoDB" id="8779150at2"/>
<dbReference type="RefSeq" id="WP_151122933.1">
    <property type="nucleotide sequence ID" value="NZ_CP088081.1"/>
</dbReference>
<evidence type="ECO:0008006" key="3">
    <source>
        <dbReference type="Google" id="ProtNLM"/>
    </source>
</evidence>
<dbReference type="AlphaFoldDB" id="A0A643FEX2"/>
<comment type="caution">
    <text evidence="1">The sequence shown here is derived from an EMBL/GenBank/DDBJ whole genome shotgun (WGS) entry which is preliminary data.</text>
</comment>
<proteinExistence type="predicted"/>
<sequence>MSVQGQEPAQAGLKLGQVLISGRLAGVRSISTRQGRKWLHKVQLPAPDEFTSPSVVEVRGDEKLGQQVGDVIRCKAQLGGYGRSFNFTDKETGERLRGEQITMTLDVI</sequence>